<dbReference type="AlphaFoldDB" id="A0ABD1ZH30"/>
<dbReference type="InterPro" id="IPR003615">
    <property type="entry name" value="HNH_nuc"/>
</dbReference>
<sequence>MVNSSSYLLISDRPFLRGPGRCSQLAPAAHNSQILRPSGFVICRRDCQLIVSKLNKGDELLGNGKLARKTKRKGADISEARNLQTLQSADPLSHGSSTREVSTYGVASPASEMEMVAEEDLEADDDDEFSVYRGLVLDTAYRPINVVNWKRALCLDILEKADVLEYYDQVVLSPNRAFFIPAVLKVYNFVHTPGQKMVRLTLNRSNVFLRDKFRCQYCYSRENLTIDHVKAVSRGGGWTWDNLVTACAKCNLKKADKSLEEAHMKLVQPPKEPKALNSLNLPPNYKTFRSLTMNKYTPAEWRDYLPRNFPTFH</sequence>
<dbReference type="CDD" id="cd00085">
    <property type="entry name" value="HNHc"/>
    <property type="match status" value="1"/>
</dbReference>
<evidence type="ECO:0000259" key="1">
    <source>
        <dbReference type="SMART" id="SM00507"/>
    </source>
</evidence>
<reference evidence="2 3" key="1">
    <citation type="submission" date="2024-09" db="EMBL/GenBank/DDBJ databases">
        <title>Chromosome-scale assembly of Riccia fluitans.</title>
        <authorList>
            <person name="Paukszto L."/>
            <person name="Sawicki J."/>
            <person name="Karawczyk K."/>
            <person name="Piernik-Szablinska J."/>
            <person name="Szczecinska M."/>
            <person name="Mazdziarz M."/>
        </authorList>
    </citation>
    <scope>NUCLEOTIDE SEQUENCE [LARGE SCALE GENOMIC DNA]</scope>
    <source>
        <strain evidence="2">Rf_01</strain>
        <tissue evidence="2">Aerial parts of the thallus</tissue>
    </source>
</reference>
<accession>A0ABD1ZH30</accession>
<protein>
    <recommendedName>
        <fullName evidence="1">HNH nuclease domain-containing protein</fullName>
    </recommendedName>
</protein>
<evidence type="ECO:0000313" key="3">
    <source>
        <dbReference type="Proteomes" id="UP001605036"/>
    </source>
</evidence>
<organism evidence="2 3">
    <name type="scientific">Riccia fluitans</name>
    <dbReference type="NCBI Taxonomy" id="41844"/>
    <lineage>
        <taxon>Eukaryota</taxon>
        <taxon>Viridiplantae</taxon>
        <taxon>Streptophyta</taxon>
        <taxon>Embryophyta</taxon>
        <taxon>Marchantiophyta</taxon>
        <taxon>Marchantiopsida</taxon>
        <taxon>Marchantiidae</taxon>
        <taxon>Marchantiales</taxon>
        <taxon>Ricciaceae</taxon>
        <taxon>Riccia</taxon>
    </lineage>
</organism>
<dbReference type="PANTHER" id="PTHR33877">
    <property type="entry name" value="SLL1193 PROTEIN"/>
    <property type="match status" value="1"/>
</dbReference>
<dbReference type="EMBL" id="JBHFFA010000001">
    <property type="protein sequence ID" value="KAL2650688.1"/>
    <property type="molecule type" value="Genomic_DNA"/>
</dbReference>
<dbReference type="Proteomes" id="UP001605036">
    <property type="component" value="Unassembled WGS sequence"/>
</dbReference>
<evidence type="ECO:0000313" key="2">
    <source>
        <dbReference type="EMBL" id="KAL2650688.1"/>
    </source>
</evidence>
<dbReference type="Pfam" id="PF01844">
    <property type="entry name" value="HNH"/>
    <property type="match status" value="1"/>
</dbReference>
<comment type="caution">
    <text evidence="2">The sequence shown here is derived from an EMBL/GenBank/DDBJ whole genome shotgun (WGS) entry which is preliminary data.</text>
</comment>
<gene>
    <name evidence="2" type="ORF">R1flu_018816</name>
</gene>
<dbReference type="Gene3D" id="1.10.30.50">
    <property type="match status" value="1"/>
</dbReference>
<dbReference type="PANTHER" id="PTHR33877:SF2">
    <property type="entry name" value="OS07G0170200 PROTEIN"/>
    <property type="match status" value="1"/>
</dbReference>
<feature type="domain" description="HNH nuclease" evidence="1">
    <location>
        <begin position="202"/>
        <end position="252"/>
    </location>
</feature>
<keyword evidence="3" id="KW-1185">Reference proteome</keyword>
<dbReference type="InterPro" id="IPR002711">
    <property type="entry name" value="HNH"/>
</dbReference>
<dbReference type="InterPro" id="IPR052892">
    <property type="entry name" value="NA-targeting_endonuclease"/>
</dbReference>
<proteinExistence type="predicted"/>
<name>A0ABD1ZH30_9MARC</name>
<dbReference type="SMART" id="SM00507">
    <property type="entry name" value="HNHc"/>
    <property type="match status" value="1"/>
</dbReference>